<dbReference type="EMBL" id="JOPB01000003">
    <property type="protein sequence ID" value="OUI78835.1"/>
    <property type="molecule type" value="Genomic_DNA"/>
</dbReference>
<evidence type="ECO:0000313" key="2">
    <source>
        <dbReference type="EMBL" id="OUI78835.1"/>
    </source>
</evidence>
<dbReference type="RefSeq" id="WP_008853441.1">
    <property type="nucleotide sequence ID" value="NZ_JOPB01000003.1"/>
</dbReference>
<feature type="domain" description="Glycosyl transferase family 25" evidence="1">
    <location>
        <begin position="8"/>
        <end position="207"/>
    </location>
</feature>
<keyword evidence="3" id="KW-1185">Reference proteome</keyword>
<dbReference type="InterPro" id="IPR002654">
    <property type="entry name" value="Glyco_trans_25"/>
</dbReference>
<dbReference type="Proteomes" id="UP000194946">
    <property type="component" value="Unassembled WGS sequence"/>
</dbReference>
<gene>
    <name evidence="2" type="ORF">HK18_05370</name>
</gene>
<protein>
    <recommendedName>
        <fullName evidence="1">Glycosyl transferase family 25 domain-containing protein</fullName>
    </recommendedName>
</protein>
<dbReference type="Pfam" id="PF01755">
    <property type="entry name" value="Glyco_transf_25"/>
    <property type="match status" value="1"/>
</dbReference>
<evidence type="ECO:0000313" key="3">
    <source>
        <dbReference type="Proteomes" id="UP000194946"/>
    </source>
</evidence>
<dbReference type="AlphaFoldDB" id="A0A251ZVY3"/>
<proteinExistence type="predicted"/>
<evidence type="ECO:0000259" key="1">
    <source>
        <dbReference type="Pfam" id="PF01755"/>
    </source>
</evidence>
<sequence length="257" mass="29302">MRSDEDFMLPIYLINLPRQTERLENFKINNAFLKEHINVFPAYEGIRLARRQLIVDGLITEKNLYKARALGILKSHYELWKIAADSEHGITIMEDDVIIHPDFIKESQKITNSDHQHDIIAWGYNIDWPIRLQNAKGLPSSLISYLIQVGKTEFVAINQIGAYGDKIDKKVYLSQSITPDLIACKMFAGLPCYSVTPKGAKALLEQFPIDCYNIQFYGALSAINYEYGIDITLEHLTRNMDVVLASPFLAYSENIKG</sequence>
<name>A0A251ZVY3_9PROT</name>
<accession>A0A251ZVY3</accession>
<comment type="caution">
    <text evidence="2">The sequence shown here is derived from an EMBL/GenBank/DDBJ whole genome shotgun (WGS) entry which is preliminary data.</text>
</comment>
<organism evidence="2 3">
    <name type="scientific">Commensalibacter intestini</name>
    <dbReference type="NCBI Taxonomy" id="479936"/>
    <lineage>
        <taxon>Bacteria</taxon>
        <taxon>Pseudomonadati</taxon>
        <taxon>Pseudomonadota</taxon>
        <taxon>Alphaproteobacteria</taxon>
        <taxon>Acetobacterales</taxon>
        <taxon>Acetobacteraceae</taxon>
    </lineage>
</organism>
<reference evidence="3" key="1">
    <citation type="submission" date="2014-06" db="EMBL/GenBank/DDBJ databases">
        <authorList>
            <person name="Winans N.J."/>
            <person name="Newell P.D."/>
            <person name="Douglas A.E."/>
        </authorList>
    </citation>
    <scope>NUCLEOTIDE SEQUENCE [LARGE SCALE GENOMIC DNA]</scope>
    <source>
        <strain evidence="3">DmL_052</strain>
    </source>
</reference>